<dbReference type="Pfam" id="PF00168">
    <property type="entry name" value="C2"/>
    <property type="match status" value="1"/>
</dbReference>
<dbReference type="PROSITE" id="PS50004">
    <property type="entry name" value="C2"/>
    <property type="match status" value="1"/>
</dbReference>
<dbReference type="SMART" id="SM00239">
    <property type="entry name" value="C2"/>
    <property type="match status" value="1"/>
</dbReference>
<dbReference type="PANTHER" id="PTHR10857">
    <property type="entry name" value="COPINE"/>
    <property type="match status" value="1"/>
</dbReference>
<evidence type="ECO:0000313" key="2">
    <source>
        <dbReference type="EMBL" id="ETO09973.1"/>
    </source>
</evidence>
<dbReference type="Gene3D" id="2.60.40.150">
    <property type="entry name" value="C2 domain"/>
    <property type="match status" value="1"/>
</dbReference>
<dbReference type="SUPFAM" id="SSF49562">
    <property type="entry name" value="C2 domain (Calcium/lipid-binding domain, CaLB)"/>
    <property type="match status" value="1"/>
</dbReference>
<comment type="caution">
    <text evidence="2">The sequence shown here is derived from an EMBL/GenBank/DDBJ whole genome shotgun (WGS) entry which is preliminary data.</text>
</comment>
<dbReference type="GO" id="GO:0005544">
    <property type="term" value="F:calcium-dependent phospholipid binding"/>
    <property type="evidence" value="ECO:0007669"/>
    <property type="project" value="InterPro"/>
</dbReference>
<dbReference type="PANTHER" id="PTHR10857:SF106">
    <property type="entry name" value="C2 DOMAIN-CONTAINING PROTEIN"/>
    <property type="match status" value="1"/>
</dbReference>
<dbReference type="GO" id="GO:0071277">
    <property type="term" value="P:cellular response to calcium ion"/>
    <property type="evidence" value="ECO:0007669"/>
    <property type="project" value="TreeGrafter"/>
</dbReference>
<gene>
    <name evidence="2" type="ORF">RFI_27403</name>
</gene>
<dbReference type="InterPro" id="IPR045052">
    <property type="entry name" value="Copine"/>
</dbReference>
<dbReference type="InterPro" id="IPR035892">
    <property type="entry name" value="C2_domain_sf"/>
</dbReference>
<organism evidence="2 3">
    <name type="scientific">Reticulomyxa filosa</name>
    <dbReference type="NCBI Taxonomy" id="46433"/>
    <lineage>
        <taxon>Eukaryota</taxon>
        <taxon>Sar</taxon>
        <taxon>Rhizaria</taxon>
        <taxon>Retaria</taxon>
        <taxon>Foraminifera</taxon>
        <taxon>Monothalamids</taxon>
        <taxon>Reticulomyxidae</taxon>
        <taxon>Reticulomyxa</taxon>
    </lineage>
</organism>
<sequence>MSFLPNQPTPAVVLSSQLELFFSCRNLPKLDVNSPSDPFVVISRKDEKKNDYVRLNHTEVAKDNQSPDFTKEILVDYLFEEVQIIRLDVWDSDNSNMYDMSKHDFIGWAEFVLGDLVTAKGQKLAMKLKNKQGKPLIVKEMPASITVRCEEVKSNNDELVLAVGAKDLPKAGW</sequence>
<keyword evidence="3" id="KW-1185">Reference proteome</keyword>
<dbReference type="GO" id="GO:0005886">
    <property type="term" value="C:plasma membrane"/>
    <property type="evidence" value="ECO:0007669"/>
    <property type="project" value="TreeGrafter"/>
</dbReference>
<dbReference type="Proteomes" id="UP000023152">
    <property type="component" value="Unassembled WGS sequence"/>
</dbReference>
<dbReference type="OrthoDB" id="5855668at2759"/>
<name>X6M7L4_RETFI</name>
<dbReference type="CDD" id="cd04048">
    <property type="entry name" value="C2A_Copine"/>
    <property type="match status" value="1"/>
</dbReference>
<evidence type="ECO:0000313" key="3">
    <source>
        <dbReference type="Proteomes" id="UP000023152"/>
    </source>
</evidence>
<protein>
    <recommendedName>
        <fullName evidence="1">C2 domain-containing protein</fullName>
    </recommendedName>
</protein>
<dbReference type="EMBL" id="ASPP01023772">
    <property type="protein sequence ID" value="ETO09973.1"/>
    <property type="molecule type" value="Genomic_DNA"/>
</dbReference>
<reference evidence="2 3" key="1">
    <citation type="journal article" date="2013" name="Curr. Biol.">
        <title>The Genome of the Foraminiferan Reticulomyxa filosa.</title>
        <authorList>
            <person name="Glockner G."/>
            <person name="Hulsmann N."/>
            <person name="Schleicher M."/>
            <person name="Noegel A.A."/>
            <person name="Eichinger L."/>
            <person name="Gallinger C."/>
            <person name="Pawlowski J."/>
            <person name="Sierra R."/>
            <person name="Euteneuer U."/>
            <person name="Pillet L."/>
            <person name="Moustafa A."/>
            <person name="Platzer M."/>
            <person name="Groth M."/>
            <person name="Szafranski K."/>
            <person name="Schliwa M."/>
        </authorList>
    </citation>
    <scope>NUCLEOTIDE SEQUENCE [LARGE SCALE GENOMIC DNA]</scope>
</reference>
<proteinExistence type="predicted"/>
<feature type="domain" description="C2" evidence="1">
    <location>
        <begin position="1"/>
        <end position="126"/>
    </location>
</feature>
<evidence type="ECO:0000259" key="1">
    <source>
        <dbReference type="PROSITE" id="PS50004"/>
    </source>
</evidence>
<dbReference type="InterPro" id="IPR000008">
    <property type="entry name" value="C2_dom"/>
</dbReference>
<accession>X6M7L4</accession>
<dbReference type="AlphaFoldDB" id="X6M7L4"/>